<dbReference type="NCBIfam" id="TIGR00234">
    <property type="entry name" value="tyrS"/>
    <property type="match status" value="1"/>
</dbReference>
<dbReference type="Pfam" id="PF00579">
    <property type="entry name" value="tRNA-synt_1b"/>
    <property type="match status" value="1"/>
</dbReference>
<name>D7BCH0_ALLS1</name>
<dbReference type="GO" id="GO:0004831">
    <property type="term" value="F:tyrosine-tRNA ligase activity"/>
    <property type="evidence" value="ECO:0007669"/>
    <property type="project" value="UniProtKB-UniRule"/>
</dbReference>
<comment type="function">
    <text evidence="10">Catalyzes the attachment of tyrosine to tRNA(Tyr) in a two-step reaction: tyrosine is first activated by ATP to form Tyr-AMP and then transferred to the acceptor end of tRNA(Tyr).</text>
</comment>
<keyword evidence="6 11" id="KW-0694">RNA-binding</keyword>
<dbReference type="Pfam" id="PF01479">
    <property type="entry name" value="S4"/>
    <property type="match status" value="1"/>
</dbReference>
<dbReference type="Gene3D" id="3.10.290.10">
    <property type="entry name" value="RNA-binding S4 domain"/>
    <property type="match status" value="1"/>
</dbReference>
<evidence type="ECO:0000256" key="11">
    <source>
        <dbReference type="PROSITE-ProRule" id="PRU00182"/>
    </source>
</evidence>
<dbReference type="STRING" id="526227.Mesil_0944"/>
<comment type="subunit">
    <text evidence="1 10">Homodimer.</text>
</comment>
<dbReference type="SUPFAM" id="SSF55174">
    <property type="entry name" value="Alpha-L RNA-binding motif"/>
    <property type="match status" value="1"/>
</dbReference>
<dbReference type="PANTHER" id="PTHR11766:SF1">
    <property type="entry name" value="TYROSINE--TRNA LIGASE"/>
    <property type="match status" value="1"/>
</dbReference>
<dbReference type="EMBL" id="CP002042">
    <property type="protein sequence ID" value="ADH62855.1"/>
    <property type="molecule type" value="Genomic_DNA"/>
</dbReference>
<dbReference type="PROSITE" id="PS50889">
    <property type="entry name" value="S4"/>
    <property type="match status" value="1"/>
</dbReference>
<evidence type="ECO:0000256" key="3">
    <source>
        <dbReference type="ARBA" id="ARBA00022598"/>
    </source>
</evidence>
<dbReference type="GO" id="GO:0006437">
    <property type="term" value="P:tyrosyl-tRNA aminoacylation"/>
    <property type="evidence" value="ECO:0007669"/>
    <property type="project" value="UniProtKB-UniRule"/>
</dbReference>
<evidence type="ECO:0000256" key="1">
    <source>
        <dbReference type="ARBA" id="ARBA00011738"/>
    </source>
</evidence>
<dbReference type="InterPro" id="IPR024088">
    <property type="entry name" value="Tyr-tRNA-ligase_bac-type"/>
</dbReference>
<sequence length="447" mass="50116">MSSVLSPTEALKRLEAGSVEIIPHEKLLEKLSSGKKLTVKLGLDPTRPDIHIGHAVVLRKMRQFQELGHKVVIIIGDFTAMIGDPSGRSATRPPLTLEETRANAKSYVEQVGKILITEDQERFELRYNSEWLENLNFKEVIKLASQLTVAQMLEREDFKNRYTQGIPISIHEFLYPFAQGYDSVPIRADVEMGGTDQKFNLLVGREVQRAYGLEEQVAFIMPLLEGPDGRKMSKSYDNYIGITEEPAEIYRKLMKVGDDLLPKYLELCTDLTPQEIQQVLEKGGPVGAHRVLARLVAGSYALPRIPARLDRELYEEMGYRLEAAGRDSETQAVLIVVAPLTGYSLNVSETVRQAEERYNEVAKGGIPDDIRTVPITSSELQEGRIGVAKLFTLSGLTESNGEAKRMIQNRGLRIDGEVITDPNMQVSLDKPRVLQRGKDKFVRVQLA</sequence>
<keyword evidence="7 10" id="KW-0648">Protein biosynthesis</keyword>
<dbReference type="PANTHER" id="PTHR11766">
    <property type="entry name" value="TYROSYL-TRNA SYNTHETASE"/>
    <property type="match status" value="1"/>
</dbReference>
<dbReference type="HAMAP" id="MF_02007">
    <property type="entry name" value="Tyr_tRNA_synth_type2"/>
    <property type="match status" value="1"/>
</dbReference>
<comment type="catalytic activity">
    <reaction evidence="9 10">
        <text>tRNA(Tyr) + L-tyrosine + ATP = L-tyrosyl-tRNA(Tyr) + AMP + diphosphate + H(+)</text>
        <dbReference type="Rhea" id="RHEA:10220"/>
        <dbReference type="Rhea" id="RHEA-COMP:9706"/>
        <dbReference type="Rhea" id="RHEA-COMP:9707"/>
        <dbReference type="ChEBI" id="CHEBI:15378"/>
        <dbReference type="ChEBI" id="CHEBI:30616"/>
        <dbReference type="ChEBI" id="CHEBI:33019"/>
        <dbReference type="ChEBI" id="CHEBI:58315"/>
        <dbReference type="ChEBI" id="CHEBI:78442"/>
        <dbReference type="ChEBI" id="CHEBI:78536"/>
        <dbReference type="ChEBI" id="CHEBI:456215"/>
        <dbReference type="EC" id="6.1.1.1"/>
    </reaction>
</comment>
<evidence type="ECO:0000256" key="9">
    <source>
        <dbReference type="ARBA" id="ARBA00048248"/>
    </source>
</evidence>
<dbReference type="InterPro" id="IPR024108">
    <property type="entry name" value="Tyr-tRNA-ligase_bac_2"/>
</dbReference>
<feature type="binding site" evidence="10">
    <location>
        <position position="234"/>
    </location>
    <ligand>
        <name>ATP</name>
        <dbReference type="ChEBI" id="CHEBI:30616"/>
    </ligand>
</feature>
<keyword evidence="3 10" id="KW-0436">Ligase</keyword>
<dbReference type="InterPro" id="IPR036986">
    <property type="entry name" value="S4_RNA-bd_sf"/>
</dbReference>
<dbReference type="InterPro" id="IPR014729">
    <property type="entry name" value="Rossmann-like_a/b/a_fold"/>
</dbReference>
<keyword evidence="2 10" id="KW-0963">Cytoplasm</keyword>
<dbReference type="Gene3D" id="1.10.240.10">
    <property type="entry name" value="Tyrosyl-Transfer RNA Synthetase"/>
    <property type="match status" value="1"/>
</dbReference>
<dbReference type="InterPro" id="IPR002942">
    <property type="entry name" value="S4_RNA-bd"/>
</dbReference>
<feature type="domain" description="RNA-binding S4" evidence="12">
    <location>
        <begin position="398"/>
        <end position="427"/>
    </location>
</feature>
<dbReference type="CDD" id="cd00165">
    <property type="entry name" value="S4"/>
    <property type="match status" value="1"/>
</dbReference>
<feature type="short sequence motif" description="'KMSKS' region" evidence="10">
    <location>
        <begin position="231"/>
        <end position="235"/>
    </location>
</feature>
<keyword evidence="4 10" id="KW-0547">Nucleotide-binding</keyword>
<dbReference type="RefSeq" id="WP_013157439.1">
    <property type="nucleotide sequence ID" value="NC_014212.1"/>
</dbReference>
<dbReference type="EC" id="6.1.1.1" evidence="10"/>
<comment type="subcellular location">
    <subcellularLocation>
        <location evidence="10">Cytoplasm</location>
    </subcellularLocation>
</comment>
<evidence type="ECO:0000256" key="10">
    <source>
        <dbReference type="HAMAP-Rule" id="MF_02007"/>
    </source>
</evidence>
<feature type="short sequence motif" description="'HIGH' region" evidence="10">
    <location>
        <begin position="45"/>
        <end position="54"/>
    </location>
</feature>
<keyword evidence="8 10" id="KW-0030">Aminoacyl-tRNA synthetase</keyword>
<dbReference type="Gene3D" id="3.40.50.620">
    <property type="entry name" value="HUPs"/>
    <property type="match status" value="1"/>
</dbReference>
<evidence type="ECO:0000256" key="8">
    <source>
        <dbReference type="ARBA" id="ARBA00023146"/>
    </source>
</evidence>
<keyword evidence="14" id="KW-1185">Reference proteome</keyword>
<dbReference type="FunFam" id="3.40.50.620:FF:000061">
    <property type="entry name" value="Tyrosine--tRNA ligase"/>
    <property type="match status" value="1"/>
</dbReference>
<accession>D7BCH0</accession>
<dbReference type="GO" id="GO:0003723">
    <property type="term" value="F:RNA binding"/>
    <property type="evidence" value="ECO:0007669"/>
    <property type="project" value="UniProtKB-KW"/>
</dbReference>
<dbReference type="HOGENOM" id="CLU_024003_5_0_0"/>
<evidence type="ECO:0000256" key="7">
    <source>
        <dbReference type="ARBA" id="ARBA00022917"/>
    </source>
</evidence>
<dbReference type="AlphaFoldDB" id="D7BCH0"/>
<organism evidence="13 14">
    <name type="scientific">Allomeiothermus silvanus (strain ATCC 700542 / DSM 9946 / NBRC 106475 / NCIMB 13440 / VI-R2)</name>
    <name type="common">Thermus silvanus</name>
    <dbReference type="NCBI Taxonomy" id="526227"/>
    <lineage>
        <taxon>Bacteria</taxon>
        <taxon>Thermotogati</taxon>
        <taxon>Deinococcota</taxon>
        <taxon>Deinococci</taxon>
        <taxon>Thermales</taxon>
        <taxon>Thermaceae</taxon>
        <taxon>Allomeiothermus</taxon>
    </lineage>
</organism>
<dbReference type="eggNOG" id="COG0162">
    <property type="taxonomic scope" value="Bacteria"/>
</dbReference>
<evidence type="ECO:0000313" key="13">
    <source>
        <dbReference type="EMBL" id="ADH62855.1"/>
    </source>
</evidence>
<evidence type="ECO:0000313" key="14">
    <source>
        <dbReference type="Proteomes" id="UP000001916"/>
    </source>
</evidence>
<protein>
    <recommendedName>
        <fullName evidence="10">Tyrosine--tRNA ligase</fullName>
        <ecNumber evidence="10">6.1.1.1</ecNumber>
    </recommendedName>
    <alternativeName>
        <fullName evidence="10">Tyrosyl-tRNA synthetase</fullName>
        <shortName evidence="10">TyrRS</shortName>
    </alternativeName>
</protein>
<keyword evidence="5 10" id="KW-0067">ATP-binding</keyword>
<proteinExistence type="inferred from homology"/>
<comment type="similarity">
    <text evidence="10">Belongs to the class-I aminoacyl-tRNA synthetase family. TyrS type 2 subfamily.</text>
</comment>
<dbReference type="GO" id="GO:0005524">
    <property type="term" value="F:ATP binding"/>
    <property type="evidence" value="ECO:0007669"/>
    <property type="project" value="UniProtKB-UniRule"/>
</dbReference>
<evidence type="ECO:0000256" key="4">
    <source>
        <dbReference type="ARBA" id="ARBA00022741"/>
    </source>
</evidence>
<evidence type="ECO:0000256" key="6">
    <source>
        <dbReference type="ARBA" id="ARBA00022884"/>
    </source>
</evidence>
<dbReference type="PRINTS" id="PR01040">
    <property type="entry name" value="TRNASYNTHTYR"/>
</dbReference>
<evidence type="ECO:0000259" key="12">
    <source>
        <dbReference type="Pfam" id="PF01479"/>
    </source>
</evidence>
<dbReference type="GO" id="GO:0005829">
    <property type="term" value="C:cytosol"/>
    <property type="evidence" value="ECO:0007669"/>
    <property type="project" value="TreeGrafter"/>
</dbReference>
<dbReference type="KEGG" id="msv:Mesil_0944"/>
<dbReference type="OrthoDB" id="9804243at2"/>
<gene>
    <name evidence="10" type="primary">tyrS</name>
    <name evidence="13" type="ordered locus">Mesil_0944</name>
</gene>
<dbReference type="InterPro" id="IPR002305">
    <property type="entry name" value="aa-tRNA-synth_Ic"/>
</dbReference>
<dbReference type="CDD" id="cd00805">
    <property type="entry name" value="TyrRS_core"/>
    <property type="match status" value="1"/>
</dbReference>
<dbReference type="InterPro" id="IPR002307">
    <property type="entry name" value="Tyr-tRNA-ligase"/>
</dbReference>
<reference evidence="13 14" key="1">
    <citation type="journal article" date="2010" name="Stand. Genomic Sci.">
        <title>Complete genome sequence of Meiothermus silvanus type strain (VI-R2).</title>
        <authorList>
            <person name="Sikorski J."/>
            <person name="Tindall B.J."/>
            <person name="Lowry S."/>
            <person name="Lucas S."/>
            <person name="Nolan M."/>
            <person name="Copeland A."/>
            <person name="Glavina Del Rio T."/>
            <person name="Tice H."/>
            <person name="Cheng J.F."/>
            <person name="Han C."/>
            <person name="Pitluck S."/>
            <person name="Liolios K."/>
            <person name="Ivanova N."/>
            <person name="Mavromatis K."/>
            <person name="Mikhailova N."/>
            <person name="Pati A."/>
            <person name="Goodwin L."/>
            <person name="Chen A."/>
            <person name="Palaniappan K."/>
            <person name="Land M."/>
            <person name="Hauser L."/>
            <person name="Chang Y.J."/>
            <person name="Jeffries C.D."/>
            <person name="Rohde M."/>
            <person name="Goker M."/>
            <person name="Woyke T."/>
            <person name="Bristow J."/>
            <person name="Eisen J.A."/>
            <person name="Markowitz V."/>
            <person name="Hugenholtz P."/>
            <person name="Kyrpides N.C."/>
            <person name="Klenk H.P."/>
            <person name="Lapidus A."/>
        </authorList>
    </citation>
    <scope>NUCLEOTIDE SEQUENCE [LARGE SCALE GENOMIC DNA]</scope>
    <source>
        <strain evidence="14">ATCC 700542 / DSM 9946 / VI-R2</strain>
    </source>
</reference>
<dbReference type="Proteomes" id="UP000001916">
    <property type="component" value="Chromosome"/>
</dbReference>
<evidence type="ECO:0000256" key="5">
    <source>
        <dbReference type="ARBA" id="ARBA00022840"/>
    </source>
</evidence>
<evidence type="ECO:0000256" key="2">
    <source>
        <dbReference type="ARBA" id="ARBA00022490"/>
    </source>
</evidence>
<dbReference type="SUPFAM" id="SSF52374">
    <property type="entry name" value="Nucleotidylyl transferase"/>
    <property type="match status" value="1"/>
</dbReference>